<reference evidence="5 6" key="1">
    <citation type="submission" date="2018-10" db="EMBL/GenBank/DDBJ databases">
        <title>The genome of Lysobacter enzymogenes OH11.</title>
        <authorList>
            <person name="Liu F."/>
            <person name="Zhao Y."/>
            <person name="Qian G."/>
            <person name="Chen Y."/>
            <person name="Xu H."/>
        </authorList>
    </citation>
    <scope>NUCLEOTIDE SEQUENCE [LARGE SCALE GENOMIC DNA]</scope>
    <source>
        <strain evidence="5 6">OH11</strain>
    </source>
</reference>
<feature type="compositionally biased region" description="Basic and acidic residues" evidence="3">
    <location>
        <begin position="1"/>
        <end position="12"/>
    </location>
</feature>
<evidence type="ECO:0000256" key="1">
    <source>
        <dbReference type="ARBA" id="ARBA00004196"/>
    </source>
</evidence>
<sequence>MSAQRDARDAHTQTRTAPSAAAPALAASIPLRSRALAAAASTDAVTPQAAAARSRGRAAATPRTRGRAALRSAGLCVLAALAFAGCARQPPQALGTLEWDRIALPAPAAEKVVRIDVREGQRVKAGARVLQLEPDRTRSQLQAAQAQAQQSAQALAELEAGPRREAIEQARANLAAARAQQRDASAYFERVRPLGQRRLIAAADVDRARAAAGNALAQVRAAEAGLLELERGNRREDIAQGRAALAAAQAQAAVQQTTFAKLDVVAPRDGVVDSLPYKLGDQAPVGSPLAVMLVGPRPFARVYVPEPIRQDVRVGRAAKVYVEGRARAWNGRVRMIRSEASFTPYYALTGEDAARLSYLCEVELTDADAVELPAGLPVRAEFAP</sequence>
<dbReference type="InterPro" id="IPR050465">
    <property type="entry name" value="UPF0194_transport"/>
</dbReference>
<protein>
    <submittedName>
        <fullName evidence="5">HlyD family efflux transporter periplasmic adaptor subunit</fullName>
    </submittedName>
</protein>
<name>A0A3N2RIL6_LYSEN</name>
<dbReference type="AlphaFoldDB" id="A0A3N2RIL6"/>
<dbReference type="PANTHER" id="PTHR32347:SF29">
    <property type="entry name" value="UPF0194 MEMBRANE PROTEIN YBHG"/>
    <property type="match status" value="1"/>
</dbReference>
<dbReference type="PANTHER" id="PTHR32347">
    <property type="entry name" value="EFFLUX SYSTEM COMPONENT YKNX-RELATED"/>
    <property type="match status" value="1"/>
</dbReference>
<comment type="caution">
    <text evidence="5">The sequence shown here is derived from an EMBL/GenBank/DDBJ whole genome shotgun (WGS) entry which is preliminary data.</text>
</comment>
<evidence type="ECO:0000256" key="3">
    <source>
        <dbReference type="SAM" id="MobiDB-lite"/>
    </source>
</evidence>
<proteinExistence type="predicted"/>
<organism evidence="5 6">
    <name type="scientific">Lysobacter enzymogenes</name>
    <dbReference type="NCBI Taxonomy" id="69"/>
    <lineage>
        <taxon>Bacteria</taxon>
        <taxon>Pseudomonadati</taxon>
        <taxon>Pseudomonadota</taxon>
        <taxon>Gammaproteobacteria</taxon>
        <taxon>Lysobacterales</taxon>
        <taxon>Lysobacteraceae</taxon>
        <taxon>Lysobacter</taxon>
    </lineage>
</organism>
<gene>
    <name evidence="5" type="ORF">D9T17_10080</name>
</gene>
<keyword evidence="2" id="KW-0175">Coiled coil</keyword>
<accession>A0A3N2RIL6</accession>
<dbReference type="RefSeq" id="WP_123647293.1">
    <property type="nucleotide sequence ID" value="NZ_RCTY01000023.1"/>
</dbReference>
<feature type="domain" description="YbhG-like alpha-helical hairpin" evidence="4">
    <location>
        <begin position="140"/>
        <end position="257"/>
    </location>
</feature>
<dbReference type="EMBL" id="RCTY01000023">
    <property type="protein sequence ID" value="ROU07300.1"/>
    <property type="molecule type" value="Genomic_DNA"/>
</dbReference>
<dbReference type="Proteomes" id="UP000275910">
    <property type="component" value="Unassembled WGS sequence"/>
</dbReference>
<dbReference type="Gene3D" id="1.10.287.470">
    <property type="entry name" value="Helix hairpin bin"/>
    <property type="match status" value="1"/>
</dbReference>
<evidence type="ECO:0000313" key="5">
    <source>
        <dbReference type="EMBL" id="ROU07300.1"/>
    </source>
</evidence>
<evidence type="ECO:0000256" key="2">
    <source>
        <dbReference type="ARBA" id="ARBA00023054"/>
    </source>
</evidence>
<comment type="subcellular location">
    <subcellularLocation>
        <location evidence="1">Cell envelope</location>
    </subcellularLocation>
</comment>
<dbReference type="InterPro" id="IPR059052">
    <property type="entry name" value="HH_YbhG-like"/>
</dbReference>
<feature type="region of interest" description="Disordered" evidence="3">
    <location>
        <begin position="42"/>
        <end position="65"/>
    </location>
</feature>
<dbReference type="Pfam" id="PF25881">
    <property type="entry name" value="HH_YBHG"/>
    <property type="match status" value="1"/>
</dbReference>
<dbReference type="GO" id="GO:0030313">
    <property type="term" value="C:cell envelope"/>
    <property type="evidence" value="ECO:0007669"/>
    <property type="project" value="UniProtKB-SubCell"/>
</dbReference>
<evidence type="ECO:0000259" key="4">
    <source>
        <dbReference type="Pfam" id="PF25881"/>
    </source>
</evidence>
<feature type="region of interest" description="Disordered" evidence="3">
    <location>
        <begin position="1"/>
        <end position="24"/>
    </location>
</feature>
<evidence type="ECO:0000313" key="6">
    <source>
        <dbReference type="Proteomes" id="UP000275910"/>
    </source>
</evidence>
<dbReference type="Gene3D" id="2.40.50.100">
    <property type="match status" value="1"/>
</dbReference>